<evidence type="ECO:0000313" key="3">
    <source>
        <dbReference type="Proteomes" id="UP000017131"/>
    </source>
</evidence>
<gene>
    <name evidence="2" type="ORF">SSIM_04375</name>
</gene>
<organism evidence="2 3">
    <name type="scientific">Staphylococcus simulans UMC-CNS-990</name>
    <dbReference type="NCBI Taxonomy" id="1405498"/>
    <lineage>
        <taxon>Bacteria</taxon>
        <taxon>Bacillati</taxon>
        <taxon>Bacillota</taxon>
        <taxon>Bacilli</taxon>
        <taxon>Bacillales</taxon>
        <taxon>Staphylococcaceae</taxon>
        <taxon>Staphylococcus</taxon>
    </lineage>
</organism>
<feature type="transmembrane region" description="Helical" evidence="1">
    <location>
        <begin position="37"/>
        <end position="56"/>
    </location>
</feature>
<keyword evidence="1" id="KW-1133">Transmembrane helix</keyword>
<protein>
    <submittedName>
        <fullName evidence="2">Uncharacterized protein</fullName>
    </submittedName>
</protein>
<dbReference type="Proteomes" id="UP000017131">
    <property type="component" value="Unassembled WGS sequence"/>
</dbReference>
<keyword evidence="1" id="KW-0812">Transmembrane</keyword>
<keyword evidence="3" id="KW-1185">Reference proteome</keyword>
<accession>A0ABN0PEL9</accession>
<evidence type="ECO:0000256" key="1">
    <source>
        <dbReference type="SAM" id="Phobius"/>
    </source>
</evidence>
<proteinExistence type="predicted"/>
<sequence length="57" mass="6674">MLDQKIDDKFNALDGRIVKLDTKFDDFQKSSNTQFKWLITTMLSMILIVLGVLTYFI</sequence>
<dbReference type="EMBL" id="AXDY01000003">
    <property type="protein sequence ID" value="ERS94058.1"/>
    <property type="molecule type" value="Genomic_DNA"/>
</dbReference>
<keyword evidence="1" id="KW-0472">Membrane</keyword>
<reference evidence="2 3" key="1">
    <citation type="journal article" date="2013" name="Genome Announc.">
        <title>Draft Genome Sequence of Staphylococcus simulans UMC-CNS-990, Isolated from a Case of Chronic Bovine Mastitis.</title>
        <authorList>
            <person name="Calcutt M.J."/>
            <person name="Foecking M.F."/>
            <person name="Hsieh H.Y."/>
            <person name="Perry J."/>
            <person name="Stewart G.C."/>
            <person name="Middleton J.R."/>
        </authorList>
    </citation>
    <scope>NUCLEOTIDE SEQUENCE [LARGE SCALE GENOMIC DNA]</scope>
    <source>
        <strain evidence="2 3">UMC-CNS-990</strain>
    </source>
</reference>
<comment type="caution">
    <text evidence="2">The sequence shown here is derived from an EMBL/GenBank/DDBJ whole genome shotgun (WGS) entry which is preliminary data.</text>
</comment>
<evidence type="ECO:0000313" key="2">
    <source>
        <dbReference type="EMBL" id="ERS94058.1"/>
    </source>
</evidence>
<name>A0ABN0PEL9_STASI</name>